<proteinExistence type="predicted"/>
<reference evidence="1" key="1">
    <citation type="journal article" date="2015" name="Nature">
        <title>Complex archaea that bridge the gap between prokaryotes and eukaryotes.</title>
        <authorList>
            <person name="Spang A."/>
            <person name="Saw J.H."/>
            <person name="Jorgensen S.L."/>
            <person name="Zaremba-Niedzwiedzka K."/>
            <person name="Martijn J."/>
            <person name="Lind A.E."/>
            <person name="van Eijk R."/>
            <person name="Schleper C."/>
            <person name="Guy L."/>
            <person name="Ettema T.J."/>
        </authorList>
    </citation>
    <scope>NUCLEOTIDE SEQUENCE</scope>
</reference>
<accession>A0A0F8Z1B6</accession>
<name>A0A0F8Z1B6_9ZZZZ</name>
<dbReference type="EMBL" id="LAZR01050353">
    <property type="protein sequence ID" value="KKK87542.1"/>
    <property type="molecule type" value="Genomic_DNA"/>
</dbReference>
<comment type="caution">
    <text evidence="1">The sequence shown here is derived from an EMBL/GenBank/DDBJ whole genome shotgun (WGS) entry which is preliminary data.</text>
</comment>
<dbReference type="AlphaFoldDB" id="A0A0F8Z1B6"/>
<gene>
    <name evidence="1" type="ORF">LCGC14_2752220</name>
</gene>
<protein>
    <submittedName>
        <fullName evidence="1">Uncharacterized protein</fullName>
    </submittedName>
</protein>
<organism evidence="1">
    <name type="scientific">marine sediment metagenome</name>
    <dbReference type="NCBI Taxonomy" id="412755"/>
    <lineage>
        <taxon>unclassified sequences</taxon>
        <taxon>metagenomes</taxon>
        <taxon>ecological metagenomes</taxon>
    </lineage>
</organism>
<sequence length="49" mass="5573">MLGPAEHRRVQVVVIMKKPKERVLIEIRSAEGESVFSRAVRVPFIGEVK</sequence>
<evidence type="ECO:0000313" key="1">
    <source>
        <dbReference type="EMBL" id="KKK87542.1"/>
    </source>
</evidence>